<dbReference type="PANTHER" id="PTHR25462:SF296">
    <property type="entry name" value="MEIOTIC P26, ISOFORM F"/>
    <property type="match status" value="1"/>
</dbReference>
<dbReference type="Proteomes" id="UP000507470">
    <property type="component" value="Unassembled WGS sequence"/>
</dbReference>
<dbReference type="EMBL" id="CACVKT020005609">
    <property type="protein sequence ID" value="CAC5396362.1"/>
    <property type="molecule type" value="Genomic_DNA"/>
</dbReference>
<keyword evidence="2" id="KW-0479">Metal-binding</keyword>
<dbReference type="GO" id="GO:0008270">
    <property type="term" value="F:zinc ion binding"/>
    <property type="evidence" value="ECO:0007669"/>
    <property type="project" value="UniProtKB-KW"/>
</dbReference>
<dbReference type="InterPro" id="IPR001258">
    <property type="entry name" value="NHL_repeat"/>
</dbReference>
<feature type="coiled-coil region" evidence="4">
    <location>
        <begin position="161"/>
        <end position="188"/>
    </location>
</feature>
<dbReference type="PROSITE" id="PS51125">
    <property type="entry name" value="NHL"/>
    <property type="match status" value="1"/>
</dbReference>
<evidence type="ECO:0000259" key="5">
    <source>
        <dbReference type="PROSITE" id="PS50119"/>
    </source>
</evidence>
<feature type="domain" description="B box-type" evidence="5">
    <location>
        <begin position="3"/>
        <end position="53"/>
    </location>
</feature>
<dbReference type="SUPFAM" id="SSF57845">
    <property type="entry name" value="B-box zinc-binding domain"/>
    <property type="match status" value="1"/>
</dbReference>
<keyword evidence="1" id="KW-0677">Repeat</keyword>
<name>A0A6J8CN32_MYTCO</name>
<gene>
    <name evidence="6" type="ORF">MCOR_30932</name>
</gene>
<evidence type="ECO:0000313" key="6">
    <source>
        <dbReference type="EMBL" id="CAC5396362.1"/>
    </source>
</evidence>
<dbReference type="PANTHER" id="PTHR25462">
    <property type="entry name" value="BONUS, ISOFORM C-RELATED"/>
    <property type="match status" value="1"/>
</dbReference>
<protein>
    <recommendedName>
        <fullName evidence="5">B box-type domain-containing protein</fullName>
    </recommendedName>
</protein>
<dbReference type="InterPro" id="IPR000315">
    <property type="entry name" value="Znf_B-box"/>
</dbReference>
<dbReference type="InterPro" id="IPR047153">
    <property type="entry name" value="TRIM45/56/19-like"/>
</dbReference>
<dbReference type="PROSITE" id="PS50119">
    <property type="entry name" value="ZF_BBOX"/>
    <property type="match status" value="1"/>
</dbReference>
<dbReference type="Gene3D" id="3.30.160.60">
    <property type="entry name" value="Classic Zinc Finger"/>
    <property type="match status" value="1"/>
</dbReference>
<evidence type="ECO:0000256" key="1">
    <source>
        <dbReference type="ARBA" id="ARBA00022737"/>
    </source>
</evidence>
<dbReference type="InterPro" id="IPR011042">
    <property type="entry name" value="6-blade_b-propeller_TolB-like"/>
</dbReference>
<feature type="repeat" description="NHL" evidence="3">
    <location>
        <begin position="487"/>
        <end position="517"/>
    </location>
</feature>
<keyword evidence="4" id="KW-0175">Coiled coil</keyword>
<evidence type="ECO:0000256" key="2">
    <source>
        <dbReference type="PROSITE-ProRule" id="PRU00024"/>
    </source>
</evidence>
<organism evidence="6 7">
    <name type="scientific">Mytilus coruscus</name>
    <name type="common">Sea mussel</name>
    <dbReference type="NCBI Taxonomy" id="42192"/>
    <lineage>
        <taxon>Eukaryota</taxon>
        <taxon>Metazoa</taxon>
        <taxon>Spiralia</taxon>
        <taxon>Lophotrochozoa</taxon>
        <taxon>Mollusca</taxon>
        <taxon>Bivalvia</taxon>
        <taxon>Autobranchia</taxon>
        <taxon>Pteriomorphia</taxon>
        <taxon>Mytilida</taxon>
        <taxon>Mytiloidea</taxon>
        <taxon>Mytilidae</taxon>
        <taxon>Mytilinae</taxon>
        <taxon>Mytilus</taxon>
    </lineage>
</organism>
<dbReference type="CDD" id="cd19757">
    <property type="entry name" value="Bbox1"/>
    <property type="match status" value="1"/>
</dbReference>
<dbReference type="AlphaFoldDB" id="A0A6J8CN32"/>
<evidence type="ECO:0000256" key="3">
    <source>
        <dbReference type="PROSITE-ProRule" id="PRU00504"/>
    </source>
</evidence>
<keyword evidence="7" id="KW-1185">Reference proteome</keyword>
<dbReference type="SUPFAM" id="SSF101898">
    <property type="entry name" value="NHL repeat"/>
    <property type="match status" value="1"/>
</dbReference>
<accession>A0A6J8CN32</accession>
<sequence length="561" mass="63837">MASKLIGCSVCNQRKITKPSVVWCSECNEGLCEDCREHHSLSNATKNHETVPISQYIKLPAEVLQVAQFCQIHNEKYELFCRKHDSPCCKQCVETHNKCKDLTDINNMIGNIKSSGAFLEIEHTLSEVADNIKRIFINREENLASIGEKRKAIEIQIQNFRTKINERLDKLQDEIMKKIKTVEERESKKIRQLLNSLIQKEKEIFEYQGHFENTKKYASEYQSFLVLKQIEKYVTNEDDFLRSILKEEHANQIDITCRVDTSFQQFTASMRKFGDVLVNSSPCNITILKRKLQQAQINVAHPTRNFDSITLRLKQIIQTAMTNIRGCVFLPGGRIVFSCYNRNEVEVFMPNGSQEFILTNIGRVFDVVYIGDDSLAITSGGVSRSRQIYIVDINQRSVKKKIEIDSPNTGVAFNDGKLIYCVRGNGIKMINLTDESITNLTTTEMSNLAYVAKFGDNLFYTHKDNDSVTCIDFHGNIMWTFSDRSVLRYPLGISVDNDGNVYVVGYGSNNVVVISTDGQTHRQLLSKDDGLNGPSAVDYDRTNNKLLVVNIIGEGFVYDVV</sequence>
<keyword evidence="2" id="KW-0862">Zinc</keyword>
<proteinExistence type="predicted"/>
<dbReference type="OrthoDB" id="10326354at2759"/>
<dbReference type="Gene3D" id="2.120.10.30">
    <property type="entry name" value="TolB, C-terminal domain"/>
    <property type="match status" value="1"/>
</dbReference>
<reference evidence="6 7" key="1">
    <citation type="submission" date="2020-06" db="EMBL/GenBank/DDBJ databases">
        <authorList>
            <person name="Li R."/>
            <person name="Bekaert M."/>
        </authorList>
    </citation>
    <scope>NUCLEOTIDE SEQUENCE [LARGE SCALE GENOMIC DNA]</scope>
    <source>
        <strain evidence="7">wild</strain>
    </source>
</reference>
<dbReference type="GO" id="GO:0061630">
    <property type="term" value="F:ubiquitin protein ligase activity"/>
    <property type="evidence" value="ECO:0007669"/>
    <property type="project" value="TreeGrafter"/>
</dbReference>
<evidence type="ECO:0000313" key="7">
    <source>
        <dbReference type="Proteomes" id="UP000507470"/>
    </source>
</evidence>
<evidence type="ECO:0000256" key="4">
    <source>
        <dbReference type="SAM" id="Coils"/>
    </source>
</evidence>
<keyword evidence="2" id="KW-0863">Zinc-finger</keyword>